<feature type="transmembrane region" description="Helical" evidence="2">
    <location>
        <begin position="578"/>
        <end position="599"/>
    </location>
</feature>
<feature type="transmembrane region" description="Helical" evidence="2">
    <location>
        <begin position="20"/>
        <end position="42"/>
    </location>
</feature>
<feature type="transmembrane region" description="Helical" evidence="2">
    <location>
        <begin position="605"/>
        <end position="624"/>
    </location>
</feature>
<feature type="transmembrane region" description="Helical" evidence="2">
    <location>
        <begin position="221"/>
        <end position="249"/>
    </location>
</feature>
<feature type="domain" description="TRAP C4-dicarboxylate transport system permease DctM subunit" evidence="3">
    <location>
        <begin position="116"/>
        <end position="544"/>
    </location>
</feature>
<feature type="transmembrane region" description="Helical" evidence="2">
    <location>
        <begin position="550"/>
        <end position="571"/>
    </location>
</feature>
<feature type="transmembrane region" description="Helical" evidence="2">
    <location>
        <begin position="127"/>
        <end position="149"/>
    </location>
</feature>
<comment type="subcellular location">
    <subcellularLocation>
        <location evidence="1">Cell inner membrane</location>
        <topology evidence="1">Multi-pass membrane protein</topology>
    </subcellularLocation>
</comment>
<feature type="transmembrane region" description="Helical" evidence="2">
    <location>
        <begin position="77"/>
        <end position="95"/>
    </location>
</feature>
<gene>
    <name evidence="4" type="ORF">NBZ79_05780</name>
</gene>
<keyword evidence="1" id="KW-1003">Cell membrane</keyword>
<dbReference type="EMBL" id="CP098747">
    <property type="protein sequence ID" value="USG62482.1"/>
    <property type="molecule type" value="Genomic_DNA"/>
</dbReference>
<feature type="transmembrane region" description="Helical" evidence="2">
    <location>
        <begin position="161"/>
        <end position="178"/>
    </location>
</feature>
<accession>A0ABY4W636</accession>
<feature type="transmembrane region" description="Helical" evidence="2">
    <location>
        <begin position="393"/>
        <end position="418"/>
    </location>
</feature>
<dbReference type="InterPro" id="IPR010656">
    <property type="entry name" value="DctM"/>
</dbReference>
<feature type="transmembrane region" description="Helical" evidence="2">
    <location>
        <begin position="488"/>
        <end position="510"/>
    </location>
</feature>
<dbReference type="Pfam" id="PF06808">
    <property type="entry name" value="DctM"/>
    <property type="match status" value="1"/>
</dbReference>
<feature type="transmembrane region" description="Helical" evidence="2">
    <location>
        <begin position="438"/>
        <end position="456"/>
    </location>
</feature>
<evidence type="ECO:0000256" key="2">
    <source>
        <dbReference type="SAM" id="Phobius"/>
    </source>
</evidence>
<keyword evidence="5" id="KW-1185">Reference proteome</keyword>
<feature type="transmembrane region" description="Helical" evidence="2">
    <location>
        <begin position="298"/>
        <end position="317"/>
    </location>
</feature>
<keyword evidence="2" id="KW-1133">Transmembrane helix</keyword>
<keyword evidence="1" id="KW-0813">Transport</keyword>
<evidence type="ECO:0000313" key="5">
    <source>
        <dbReference type="Proteomes" id="UP001056291"/>
    </source>
</evidence>
<comment type="function">
    <text evidence="1">Part of the tripartite ATP-independent periplasmic (TRAP) transport system.</text>
</comment>
<feature type="transmembrane region" description="Helical" evidence="2">
    <location>
        <begin position="364"/>
        <end position="381"/>
    </location>
</feature>
<organism evidence="4 5">
    <name type="scientific">Sneathiella marina</name>
    <dbReference type="NCBI Taxonomy" id="2950108"/>
    <lineage>
        <taxon>Bacteria</taxon>
        <taxon>Pseudomonadati</taxon>
        <taxon>Pseudomonadota</taxon>
        <taxon>Alphaproteobacteria</taxon>
        <taxon>Sneathiellales</taxon>
        <taxon>Sneathiellaceae</taxon>
        <taxon>Sneathiella</taxon>
    </lineage>
</organism>
<protein>
    <submittedName>
        <fullName evidence="4">TRAP transporter fused permease subunit</fullName>
    </submittedName>
</protein>
<keyword evidence="1" id="KW-0997">Cell inner membrane</keyword>
<name>A0ABY4W636_9PROT</name>
<dbReference type="InterPro" id="IPR011853">
    <property type="entry name" value="TRAP_DctM-Dct_fused"/>
</dbReference>
<evidence type="ECO:0000259" key="3">
    <source>
        <dbReference type="Pfam" id="PF06808"/>
    </source>
</evidence>
<feature type="transmembrane region" description="Helical" evidence="2">
    <location>
        <begin position="337"/>
        <end position="358"/>
    </location>
</feature>
<dbReference type="PANTHER" id="PTHR43849">
    <property type="entry name" value="BLL3936 PROTEIN"/>
    <property type="match status" value="1"/>
</dbReference>
<keyword evidence="2" id="KW-0472">Membrane</keyword>
<sequence>MNSLASSEQLLSPFQRSVRWVLIVAAVCMVVYHLFTVYGVVLGSFEHQNLHLAFLLVVLFLDRLVTSKTKTESSVQFILIFAAIGATTYVGLNMTRLEEDIGFPEPTDIIIGLIAIAVCIEATRQAWGWTLPIVAAIFIAYFFLGHYIPGPLSHRNFNFEYVISYLSIGLTGLYGNFLAISANQIFLFVLFGSLMGLLKISDFLSELSKMVSGRMRGGPGLAAVISSSMIGMVTGASVANVAITGAFTIPYMKKVGYKPALAGAIEATASTGGQLMPPVMGAAAFLMAFFVGVPYADIMIAGIVPAVLFYICVFFGVQSVSVISDIKAPKETADRRIVLIGIPSFVIPVGLIALLLMLHYSTGVAAFWAIVSCLCIAYIRKDRPSARELLTRVVEGAVVGAKIGVSLAIVGIISQSLITTGLGGKIAGLVELLSAGNLHLALIMTMVVAIILGCGVPPAAAYSLVAIVVAPTLVKMGVPILSAHFFCFYFAIISAVTPPVALGALAGAGIARAPYFATAFRAFVLSLSGFIIPYLIVYNPVILLSGEFDFWGLGSIITVPIALISCTLLVYRAWLLRFSGYETAIGLAAMVIGFSFSIFGDRWPFPAQFAVLVSDIALFGLLALSQRHYHRKSVEL</sequence>
<feature type="transmembrane region" description="Helical" evidence="2">
    <location>
        <begin position="522"/>
        <end position="544"/>
    </location>
</feature>
<feature type="transmembrane region" description="Helical" evidence="2">
    <location>
        <begin position="185"/>
        <end position="201"/>
    </location>
</feature>
<feature type="transmembrane region" description="Helical" evidence="2">
    <location>
        <begin position="48"/>
        <end position="65"/>
    </location>
</feature>
<dbReference type="PANTHER" id="PTHR43849:SF2">
    <property type="entry name" value="BLL3936 PROTEIN"/>
    <property type="match status" value="1"/>
</dbReference>
<reference evidence="4" key="1">
    <citation type="submission" date="2022-06" db="EMBL/GenBank/DDBJ databases">
        <title>Sneathiella actinostolidae sp. nov., isolated from a sea anemonein the Western Pacific Ocean.</title>
        <authorList>
            <person name="Wei M.J."/>
        </authorList>
    </citation>
    <scope>NUCLEOTIDE SEQUENCE</scope>
    <source>
        <strain evidence="4">PHK-P5</strain>
    </source>
</reference>
<dbReference type="NCBIfam" id="TIGR02123">
    <property type="entry name" value="TRAP_fused"/>
    <property type="match status" value="1"/>
</dbReference>
<feature type="transmembrane region" description="Helical" evidence="2">
    <location>
        <begin position="275"/>
        <end position="292"/>
    </location>
</feature>
<proteinExistence type="predicted"/>
<evidence type="ECO:0000313" key="4">
    <source>
        <dbReference type="EMBL" id="USG62482.1"/>
    </source>
</evidence>
<evidence type="ECO:0000256" key="1">
    <source>
        <dbReference type="RuleBase" id="RU369079"/>
    </source>
</evidence>
<dbReference type="RefSeq" id="WP_251936265.1">
    <property type="nucleotide sequence ID" value="NZ_CP098747.1"/>
</dbReference>
<dbReference type="Proteomes" id="UP001056291">
    <property type="component" value="Chromosome"/>
</dbReference>
<feature type="transmembrane region" description="Helical" evidence="2">
    <location>
        <begin position="463"/>
        <end position="482"/>
    </location>
</feature>
<keyword evidence="2" id="KW-0812">Transmembrane</keyword>